<dbReference type="Pfam" id="PF22020">
    <property type="entry name" value="RlmL_1st"/>
    <property type="match status" value="1"/>
</dbReference>
<dbReference type="EMBL" id="FNQN01000004">
    <property type="protein sequence ID" value="SEA25894.1"/>
    <property type="molecule type" value="Genomic_DNA"/>
</dbReference>
<dbReference type="InterPro" id="IPR019614">
    <property type="entry name" value="SAM-dep_methyl-trfase"/>
</dbReference>
<accession>A0A1H3ZRJ3</accession>
<protein>
    <recommendedName>
        <fullName evidence="6">Ribosomal RNA large subunit methyltransferase K/L</fullName>
    </recommendedName>
    <domain>
        <recommendedName>
            <fullName evidence="6">23S rRNA m2G2445 methyltransferase</fullName>
            <ecNumber evidence="6">2.1.1.173</ecNumber>
        </recommendedName>
        <alternativeName>
            <fullName evidence="6">rRNA (guanine-N(2)-)-methyltransferase RlmL</fullName>
        </alternativeName>
    </domain>
    <domain>
        <recommendedName>
            <fullName evidence="6">23S rRNA m7G2069 methyltransferase</fullName>
            <ecNumber evidence="6">2.1.1.264</ecNumber>
        </recommendedName>
        <alternativeName>
            <fullName evidence="6">rRNA (guanine-N(7)-)-methyltransferase RlmK</fullName>
        </alternativeName>
    </domain>
</protein>
<dbReference type="AlphaFoldDB" id="A0A1H3ZRJ3"/>
<gene>
    <name evidence="6" type="primary">rlmL</name>
    <name evidence="9" type="ORF">SAMN05660420_01632</name>
</gene>
<name>A0A1H3ZRJ3_9BACT</name>
<dbReference type="GO" id="GO:0005737">
    <property type="term" value="C:cytoplasm"/>
    <property type="evidence" value="ECO:0007669"/>
    <property type="project" value="UniProtKB-SubCell"/>
</dbReference>
<dbReference type="HAMAP" id="MF_01858">
    <property type="entry name" value="23SrRNA_methyltr_KL"/>
    <property type="match status" value="1"/>
</dbReference>
<dbReference type="Pfam" id="PF02926">
    <property type="entry name" value="THUMP"/>
    <property type="match status" value="1"/>
</dbReference>
<dbReference type="EC" id="2.1.1.264" evidence="6"/>
<dbReference type="Gene3D" id="3.40.50.150">
    <property type="entry name" value="Vaccinia Virus protein VP39"/>
    <property type="match status" value="2"/>
</dbReference>
<evidence type="ECO:0000313" key="10">
    <source>
        <dbReference type="Proteomes" id="UP000199409"/>
    </source>
</evidence>
<dbReference type="GO" id="GO:0003723">
    <property type="term" value="F:RNA binding"/>
    <property type="evidence" value="ECO:0007669"/>
    <property type="project" value="UniProtKB-UniRule"/>
</dbReference>
<dbReference type="InterPro" id="IPR004114">
    <property type="entry name" value="THUMP_dom"/>
</dbReference>
<dbReference type="Pfam" id="PF01170">
    <property type="entry name" value="UPF0020"/>
    <property type="match status" value="1"/>
</dbReference>
<sequence>MQQQYFATAALGLEPLLATELENMGAADVKQERAGVRFSGDLEMAYHACLWSRLANRVLLPLANFAALDADQLYDEVLKVDWSEHLAVTSTLAVDCTLVSSKINHTRYGALRVKDAIVDQFRSRSGERPSVSVERPDVRLNLHIYKDQATLSIDLSGDSLHRRGYRIDGVHAPLKETLAAAILIRAGWPDICAAGGALVDPLCGSGTLPLEAGLIATDTAPGLLRSYFGFTGWKQHDVAAWDAVVEAARQRQARGLERKIAPIVGYDSDHRAIKAAWQHAQNAGLDKVIHFERRTLREFTPPAGASTGLLVANPPYGERLGVASELPVFYNLLGEKMAKQCPGWHAAVITSSPQLGRSIGLRAGKINVLYNGALKCQLLQFDLEDSNHWQSLEDGAGKAVKKKLSAGAEMFANRLRKNSKKLKKWAGREKIDCYRLYDADLPEYAVAVDLYGDEVHLQEYRAPKEIDEHKSAERLRDVQDALPLVLDLPADKIHLKIRQQQKGNWQYEKQARRGVLKEVQEGNCKFLVNLTDYLDTGLFLDHRLTRQLIQQMAGGGRFLNLFAYTGAATVHALMGGALTTTTVDMSKTYLSWAEKNIALNHFDPADEEIIQADCLSWIETATGEYDLIFLDPPTFSNSKGMDATFDVQRDHVSLLQKTVRLLSPGGALIFSNNLRKFNMDREALTGLDIEDMSAKTIPLDFERNPRIHNCWLIKRS</sequence>
<proteinExistence type="inferred from homology"/>
<dbReference type="Proteomes" id="UP000199409">
    <property type="component" value="Unassembled WGS sequence"/>
</dbReference>
<dbReference type="PANTHER" id="PTHR47313">
    <property type="entry name" value="RIBOSOMAL RNA LARGE SUBUNIT METHYLTRANSFERASE K/L"/>
    <property type="match status" value="1"/>
</dbReference>
<keyword evidence="7" id="KW-0694">RNA-binding</keyword>
<organism evidence="9 10">
    <name type="scientific">Desulfuromusa kysingii</name>
    <dbReference type="NCBI Taxonomy" id="37625"/>
    <lineage>
        <taxon>Bacteria</taxon>
        <taxon>Pseudomonadati</taxon>
        <taxon>Thermodesulfobacteriota</taxon>
        <taxon>Desulfuromonadia</taxon>
        <taxon>Desulfuromonadales</taxon>
        <taxon>Geopsychrobacteraceae</taxon>
        <taxon>Desulfuromusa</taxon>
    </lineage>
</organism>
<dbReference type="Pfam" id="PF10672">
    <property type="entry name" value="Methyltrans_SAM"/>
    <property type="match status" value="1"/>
</dbReference>
<evidence type="ECO:0000259" key="8">
    <source>
        <dbReference type="PROSITE" id="PS51165"/>
    </source>
</evidence>
<dbReference type="GO" id="GO:0070043">
    <property type="term" value="F:rRNA (guanine-N7-)-methyltransferase activity"/>
    <property type="evidence" value="ECO:0007669"/>
    <property type="project" value="UniProtKB-UniRule"/>
</dbReference>
<evidence type="ECO:0000256" key="4">
    <source>
        <dbReference type="ARBA" id="ARBA00022679"/>
    </source>
</evidence>
<comment type="similarity">
    <text evidence="6">Belongs to the methyltransferase superfamily. RlmKL family.</text>
</comment>
<dbReference type="InterPro" id="IPR017244">
    <property type="entry name" value="23SrRNA_methyltr_KL"/>
</dbReference>
<comment type="subcellular location">
    <subcellularLocation>
        <location evidence="6">Cytoplasm</location>
    </subcellularLocation>
</comment>
<dbReference type="SMART" id="SM00981">
    <property type="entry name" value="THUMP"/>
    <property type="match status" value="1"/>
</dbReference>
<comment type="catalytic activity">
    <reaction evidence="6">
        <text>guanosine(2069) in 23S rRNA + S-adenosyl-L-methionine = N(2)-methylguanosine(2069) in 23S rRNA + S-adenosyl-L-homocysteine + H(+)</text>
        <dbReference type="Rhea" id="RHEA:43772"/>
        <dbReference type="Rhea" id="RHEA-COMP:10688"/>
        <dbReference type="Rhea" id="RHEA-COMP:10689"/>
        <dbReference type="ChEBI" id="CHEBI:15378"/>
        <dbReference type="ChEBI" id="CHEBI:57856"/>
        <dbReference type="ChEBI" id="CHEBI:59789"/>
        <dbReference type="ChEBI" id="CHEBI:74269"/>
        <dbReference type="ChEBI" id="CHEBI:74481"/>
        <dbReference type="EC" id="2.1.1.264"/>
    </reaction>
</comment>
<keyword evidence="4 6" id="KW-0808">Transferase</keyword>
<evidence type="ECO:0000256" key="5">
    <source>
        <dbReference type="ARBA" id="ARBA00022691"/>
    </source>
</evidence>
<keyword evidence="1 6" id="KW-0963">Cytoplasm</keyword>
<dbReference type="InterPro" id="IPR029063">
    <property type="entry name" value="SAM-dependent_MTases_sf"/>
</dbReference>
<dbReference type="CDD" id="cd02440">
    <property type="entry name" value="AdoMet_MTases"/>
    <property type="match status" value="1"/>
</dbReference>
<dbReference type="InterPro" id="IPR002052">
    <property type="entry name" value="DNA_methylase_N6_adenine_CS"/>
</dbReference>
<dbReference type="PROSITE" id="PS51165">
    <property type="entry name" value="THUMP"/>
    <property type="match status" value="1"/>
</dbReference>
<dbReference type="PROSITE" id="PS00092">
    <property type="entry name" value="N6_MTASE"/>
    <property type="match status" value="1"/>
</dbReference>
<keyword evidence="10" id="KW-1185">Reference proteome</keyword>
<evidence type="ECO:0000256" key="1">
    <source>
        <dbReference type="ARBA" id="ARBA00022490"/>
    </source>
</evidence>
<dbReference type="InterPro" id="IPR054170">
    <property type="entry name" value="RlmL_1st"/>
</dbReference>
<dbReference type="InterPro" id="IPR000241">
    <property type="entry name" value="RlmKL-like_Mtase"/>
</dbReference>
<dbReference type="NCBIfam" id="NF008748">
    <property type="entry name" value="PRK11783.1"/>
    <property type="match status" value="1"/>
</dbReference>
<dbReference type="CDD" id="cd11715">
    <property type="entry name" value="THUMP_AdoMetMT"/>
    <property type="match status" value="1"/>
</dbReference>
<dbReference type="PROSITE" id="PS01261">
    <property type="entry name" value="UPF0020"/>
    <property type="match status" value="1"/>
</dbReference>
<comment type="function">
    <text evidence="6">Specifically methylates the guanine in position 2445 (m2G2445) and the guanine in position 2069 (m7G2069) of 23S rRNA.</text>
</comment>
<evidence type="ECO:0000313" key="9">
    <source>
        <dbReference type="EMBL" id="SEA25894.1"/>
    </source>
</evidence>
<reference evidence="9 10" key="1">
    <citation type="submission" date="2016-10" db="EMBL/GenBank/DDBJ databases">
        <authorList>
            <person name="de Groot N.N."/>
        </authorList>
    </citation>
    <scope>NUCLEOTIDE SEQUENCE [LARGE SCALE GENOMIC DNA]</scope>
    <source>
        <strain evidence="9 10">DSM 7343</strain>
    </source>
</reference>
<dbReference type="RefSeq" id="WP_175498304.1">
    <property type="nucleotide sequence ID" value="NZ_FNQN01000004.1"/>
</dbReference>
<keyword evidence="2 6" id="KW-0698">rRNA processing</keyword>
<evidence type="ECO:0000256" key="3">
    <source>
        <dbReference type="ARBA" id="ARBA00022603"/>
    </source>
</evidence>
<evidence type="ECO:0000256" key="2">
    <source>
        <dbReference type="ARBA" id="ARBA00022552"/>
    </source>
</evidence>
<comment type="catalytic activity">
    <reaction evidence="6">
        <text>guanosine(2445) in 23S rRNA + S-adenosyl-L-methionine = N(2)-methylguanosine(2445) in 23S rRNA + S-adenosyl-L-homocysteine + H(+)</text>
        <dbReference type="Rhea" id="RHEA:42740"/>
        <dbReference type="Rhea" id="RHEA-COMP:10215"/>
        <dbReference type="Rhea" id="RHEA-COMP:10216"/>
        <dbReference type="ChEBI" id="CHEBI:15378"/>
        <dbReference type="ChEBI" id="CHEBI:57856"/>
        <dbReference type="ChEBI" id="CHEBI:59789"/>
        <dbReference type="ChEBI" id="CHEBI:74269"/>
        <dbReference type="ChEBI" id="CHEBI:74481"/>
        <dbReference type="EC" id="2.1.1.173"/>
    </reaction>
</comment>
<dbReference type="Gene3D" id="3.30.750.80">
    <property type="entry name" value="RNA methyltransferase domain (HRMD) like"/>
    <property type="match status" value="1"/>
</dbReference>
<dbReference type="PANTHER" id="PTHR47313:SF1">
    <property type="entry name" value="RIBOSOMAL RNA LARGE SUBUNIT METHYLTRANSFERASE K_L"/>
    <property type="match status" value="1"/>
</dbReference>
<dbReference type="PIRSF" id="PIRSF037618">
    <property type="entry name" value="RNA_Mtase_bacteria_prd"/>
    <property type="match status" value="1"/>
</dbReference>
<dbReference type="EC" id="2.1.1.173" evidence="6"/>
<keyword evidence="3 6" id="KW-0489">Methyltransferase</keyword>
<feature type="domain" description="THUMP" evidence="8">
    <location>
        <begin position="44"/>
        <end position="155"/>
    </location>
</feature>
<dbReference type="GO" id="GO:0052915">
    <property type="term" value="F:23S rRNA (guanine(2445)-N(2))-methyltransferase activity"/>
    <property type="evidence" value="ECO:0007669"/>
    <property type="project" value="UniProtKB-UniRule"/>
</dbReference>
<dbReference type="Gene3D" id="3.30.2130.30">
    <property type="match status" value="1"/>
</dbReference>
<evidence type="ECO:0000256" key="7">
    <source>
        <dbReference type="PROSITE-ProRule" id="PRU00529"/>
    </source>
</evidence>
<dbReference type="InterPro" id="IPR053943">
    <property type="entry name" value="RlmKL-like_Mtase_CS"/>
</dbReference>
<dbReference type="STRING" id="37625.SAMN05660420_01632"/>
<evidence type="ECO:0000256" key="6">
    <source>
        <dbReference type="HAMAP-Rule" id="MF_01858"/>
    </source>
</evidence>
<keyword evidence="5 6" id="KW-0949">S-adenosyl-L-methionine</keyword>
<dbReference type="SUPFAM" id="SSF53335">
    <property type="entry name" value="S-adenosyl-L-methionine-dependent methyltransferases"/>
    <property type="match status" value="2"/>
</dbReference>